<keyword evidence="4 7" id="KW-0456">Lyase</keyword>
<proteinExistence type="inferred from homology"/>
<name>A0ABS5IIN1_9PROT</name>
<evidence type="ECO:0000256" key="6">
    <source>
        <dbReference type="ARBA" id="ARBA00024536"/>
    </source>
</evidence>
<evidence type="ECO:0000256" key="2">
    <source>
        <dbReference type="ARBA" id="ARBA00023004"/>
    </source>
</evidence>
<dbReference type="HAMAP" id="MF_00323">
    <property type="entry name" value="Ferrochelatase"/>
    <property type="match status" value="1"/>
</dbReference>
<dbReference type="InterPro" id="IPR001015">
    <property type="entry name" value="Ferrochelatase"/>
</dbReference>
<dbReference type="PANTHER" id="PTHR11108:SF1">
    <property type="entry name" value="FERROCHELATASE, MITOCHONDRIAL"/>
    <property type="match status" value="1"/>
</dbReference>
<dbReference type="InterPro" id="IPR033659">
    <property type="entry name" value="Ferrochelatase_N"/>
</dbReference>
<evidence type="ECO:0000256" key="1">
    <source>
        <dbReference type="ARBA" id="ARBA00007718"/>
    </source>
</evidence>
<keyword evidence="7" id="KW-0479">Metal-binding</keyword>
<dbReference type="CDD" id="cd03411">
    <property type="entry name" value="Ferrochelatase_N"/>
    <property type="match status" value="1"/>
</dbReference>
<dbReference type="Gene3D" id="3.40.50.1400">
    <property type="match status" value="2"/>
</dbReference>
<organism evidence="9 10">
    <name type="scientific">Magnetospirillum sulfuroxidans</name>
    <dbReference type="NCBI Taxonomy" id="611300"/>
    <lineage>
        <taxon>Bacteria</taxon>
        <taxon>Pseudomonadati</taxon>
        <taxon>Pseudomonadota</taxon>
        <taxon>Alphaproteobacteria</taxon>
        <taxon>Rhodospirillales</taxon>
        <taxon>Rhodospirillaceae</taxon>
        <taxon>Magnetospirillum</taxon>
    </lineage>
</organism>
<reference evidence="9 10" key="1">
    <citation type="submission" date="2021-04" db="EMBL/GenBank/DDBJ databases">
        <title>Magnetospirillum sulfuroxidans sp. nov., a facultative chemolithoautotrophic sulfur-oxidizing alphaproteobacterium isolated from freshwater sediment and proposals for Paramagetospirillum gen. nov., and Magnetospirillaceae fam. nov.</title>
        <authorList>
            <person name="Koziaeva V."/>
            <person name="Geelhoed J.S."/>
            <person name="Sorokin D.Y."/>
            <person name="Grouzdev D.S."/>
        </authorList>
    </citation>
    <scope>NUCLEOTIDE SEQUENCE [LARGE SCALE GENOMIC DNA]</scope>
    <source>
        <strain evidence="9 10">J10</strain>
    </source>
</reference>
<comment type="similarity">
    <text evidence="1 7 8">Belongs to the ferrochelatase family.</text>
</comment>
<dbReference type="NCBIfam" id="TIGR00109">
    <property type="entry name" value="hemH"/>
    <property type="match status" value="1"/>
</dbReference>
<evidence type="ECO:0000313" key="9">
    <source>
        <dbReference type="EMBL" id="MBR9973628.1"/>
    </source>
</evidence>
<evidence type="ECO:0000256" key="8">
    <source>
        <dbReference type="RuleBase" id="RU000607"/>
    </source>
</evidence>
<dbReference type="Pfam" id="PF00762">
    <property type="entry name" value="Ferrochelatase"/>
    <property type="match status" value="1"/>
</dbReference>
<dbReference type="InterPro" id="IPR033644">
    <property type="entry name" value="Ferrochelatase_C"/>
</dbReference>
<dbReference type="InterPro" id="IPR019772">
    <property type="entry name" value="Ferrochelatase_AS"/>
</dbReference>
<evidence type="ECO:0000256" key="7">
    <source>
        <dbReference type="HAMAP-Rule" id="MF_00323"/>
    </source>
</evidence>
<dbReference type="RefSeq" id="WP_211551543.1">
    <property type="nucleotide sequence ID" value="NZ_JAGTUF010000027.1"/>
</dbReference>
<comment type="catalytic activity">
    <reaction evidence="7 8">
        <text>heme b + 2 H(+) = protoporphyrin IX + Fe(2+)</text>
        <dbReference type="Rhea" id="RHEA:22584"/>
        <dbReference type="ChEBI" id="CHEBI:15378"/>
        <dbReference type="ChEBI" id="CHEBI:29033"/>
        <dbReference type="ChEBI" id="CHEBI:57306"/>
        <dbReference type="ChEBI" id="CHEBI:60344"/>
        <dbReference type="EC" id="4.98.1.1"/>
    </reaction>
</comment>
<evidence type="ECO:0000256" key="5">
    <source>
        <dbReference type="ARBA" id="ARBA00023244"/>
    </source>
</evidence>
<keyword evidence="2 7" id="KW-0408">Iron</keyword>
<sequence>MTKSAVILFNLGGPDSLDAVKPFLFNLFNDKAIIGAPQPIRWLLAKYISGKRAPIARDIYGQLGGKSPLLEQTEDQAKALQDLLGKDFKVIVAMRYWHPFAAQALAEAKQWGAQRVILLPLYPQFSTTTSGSSLKQWHQLAGASFEESLTVCCYPVQPGLIRAMAENLRREWDKAIAFGTPRLLFSAHGLPQSIIDKGDPYQLQVEQTAKAVVDELGIAQLDWAICYQSRVGPAKWIGPSTEAELERASRDNVPVVVTPVAFVSEHSETLVELDIEYRHVAEKLGIPAYFRAPAVSSHPEFIKGLAELVADPTALRGKACGKICCQAEGI</sequence>
<dbReference type="CDD" id="cd00419">
    <property type="entry name" value="Ferrochelatase_C"/>
    <property type="match status" value="1"/>
</dbReference>
<gene>
    <name evidence="7 9" type="primary">hemH</name>
    <name evidence="9" type="ORF">KEC16_18015</name>
</gene>
<dbReference type="EC" id="4.98.1.1" evidence="7 8"/>
<comment type="catalytic activity">
    <reaction evidence="6">
        <text>Fe-coproporphyrin III + 2 H(+) = coproporphyrin III + Fe(2+)</text>
        <dbReference type="Rhea" id="RHEA:49572"/>
        <dbReference type="ChEBI" id="CHEBI:15378"/>
        <dbReference type="ChEBI" id="CHEBI:29033"/>
        <dbReference type="ChEBI" id="CHEBI:68438"/>
        <dbReference type="ChEBI" id="CHEBI:131725"/>
        <dbReference type="EC" id="4.99.1.9"/>
    </reaction>
    <physiologicalReaction direction="right-to-left" evidence="6">
        <dbReference type="Rhea" id="RHEA:49574"/>
    </physiologicalReaction>
</comment>
<keyword evidence="7 8" id="KW-0963">Cytoplasm</keyword>
<dbReference type="Proteomes" id="UP000680714">
    <property type="component" value="Unassembled WGS sequence"/>
</dbReference>
<comment type="function">
    <text evidence="7 8">Catalyzes the ferrous insertion into protoporphyrin IX.</text>
</comment>
<dbReference type="GO" id="GO:0016829">
    <property type="term" value="F:lyase activity"/>
    <property type="evidence" value="ECO:0007669"/>
    <property type="project" value="UniProtKB-KW"/>
</dbReference>
<keyword evidence="3 7" id="KW-0350">Heme biosynthesis</keyword>
<comment type="pathway">
    <text evidence="7 8">Porphyrin-containing compound metabolism; protoheme biosynthesis; protoheme from protoporphyrin-IX: step 1/1.</text>
</comment>
<evidence type="ECO:0000313" key="10">
    <source>
        <dbReference type="Proteomes" id="UP000680714"/>
    </source>
</evidence>
<dbReference type="EMBL" id="JAGTUF010000027">
    <property type="protein sequence ID" value="MBR9973628.1"/>
    <property type="molecule type" value="Genomic_DNA"/>
</dbReference>
<keyword evidence="5 7" id="KW-0627">Porphyrin biosynthesis</keyword>
<evidence type="ECO:0000256" key="3">
    <source>
        <dbReference type="ARBA" id="ARBA00023133"/>
    </source>
</evidence>
<dbReference type="PROSITE" id="PS00534">
    <property type="entry name" value="FERROCHELATASE"/>
    <property type="match status" value="1"/>
</dbReference>
<dbReference type="SUPFAM" id="SSF53800">
    <property type="entry name" value="Chelatase"/>
    <property type="match status" value="1"/>
</dbReference>
<evidence type="ECO:0000256" key="4">
    <source>
        <dbReference type="ARBA" id="ARBA00023239"/>
    </source>
</evidence>
<protein>
    <recommendedName>
        <fullName evidence="7 8">Ferrochelatase</fullName>
        <ecNumber evidence="7 8">4.98.1.1</ecNumber>
    </recommendedName>
    <alternativeName>
        <fullName evidence="7">Heme synthase</fullName>
    </alternativeName>
    <alternativeName>
        <fullName evidence="7">Protoheme ferro-lyase</fullName>
    </alternativeName>
</protein>
<feature type="binding site" evidence="7">
    <location>
        <position position="188"/>
    </location>
    <ligand>
        <name>Fe(2+)</name>
        <dbReference type="ChEBI" id="CHEBI:29033"/>
    </ligand>
</feature>
<comment type="subcellular location">
    <subcellularLocation>
        <location evidence="7 8">Cytoplasm</location>
    </subcellularLocation>
</comment>
<accession>A0ABS5IIN1</accession>
<keyword evidence="10" id="KW-1185">Reference proteome</keyword>
<comment type="caution">
    <text evidence="9">The sequence shown here is derived from an EMBL/GenBank/DDBJ whole genome shotgun (WGS) entry which is preliminary data.</text>
</comment>
<feature type="binding site" evidence="7">
    <location>
        <position position="268"/>
    </location>
    <ligand>
        <name>Fe(2+)</name>
        <dbReference type="ChEBI" id="CHEBI:29033"/>
    </ligand>
</feature>
<dbReference type="PANTHER" id="PTHR11108">
    <property type="entry name" value="FERROCHELATASE"/>
    <property type="match status" value="1"/>
</dbReference>